<keyword evidence="3" id="KW-0560">Oxidoreductase</keyword>
<dbReference type="InterPro" id="IPR013766">
    <property type="entry name" value="Thioredoxin_domain"/>
</dbReference>
<dbReference type="PANTHER" id="PTHR13887:SF14">
    <property type="entry name" value="DISULFIDE BOND FORMATION PROTEIN D"/>
    <property type="match status" value="1"/>
</dbReference>
<keyword evidence="7" id="KW-1133">Transmembrane helix</keyword>
<keyword evidence="7" id="KW-0472">Membrane</keyword>
<evidence type="ECO:0000256" key="7">
    <source>
        <dbReference type="SAM" id="Phobius"/>
    </source>
</evidence>
<evidence type="ECO:0000313" key="9">
    <source>
        <dbReference type="EMBL" id="QRV02159.1"/>
    </source>
</evidence>
<evidence type="ECO:0000256" key="3">
    <source>
        <dbReference type="ARBA" id="ARBA00023002"/>
    </source>
</evidence>
<evidence type="ECO:0000313" key="10">
    <source>
        <dbReference type="Proteomes" id="UP000602653"/>
    </source>
</evidence>
<dbReference type="RefSeq" id="WP_204424450.1">
    <property type="nucleotide sequence ID" value="NZ_CP070228.1"/>
</dbReference>
<evidence type="ECO:0000256" key="5">
    <source>
        <dbReference type="ARBA" id="ARBA00023284"/>
    </source>
</evidence>
<keyword evidence="2" id="KW-0732">Signal</keyword>
<feature type="domain" description="Thioredoxin" evidence="8">
    <location>
        <begin position="40"/>
        <end position="257"/>
    </location>
</feature>
<gene>
    <name evidence="9" type="ORF">JTE88_08855</name>
</gene>
<keyword evidence="4" id="KW-1015">Disulfide bond</keyword>
<feature type="region of interest" description="Disordered" evidence="6">
    <location>
        <begin position="41"/>
        <end position="74"/>
    </location>
</feature>
<dbReference type="Proteomes" id="UP000602653">
    <property type="component" value="Chromosome"/>
</dbReference>
<evidence type="ECO:0000256" key="4">
    <source>
        <dbReference type="ARBA" id="ARBA00023157"/>
    </source>
</evidence>
<dbReference type="PANTHER" id="PTHR13887">
    <property type="entry name" value="GLUTATHIONE S-TRANSFERASE KAPPA"/>
    <property type="match status" value="1"/>
</dbReference>
<dbReference type="SUPFAM" id="SSF52833">
    <property type="entry name" value="Thioredoxin-like"/>
    <property type="match status" value="1"/>
</dbReference>
<accession>A0ABX7IIA5</accession>
<evidence type="ECO:0000256" key="1">
    <source>
        <dbReference type="ARBA" id="ARBA00005791"/>
    </source>
</evidence>
<name>A0ABX7IIA5_9ACTO</name>
<dbReference type="Gene3D" id="3.40.30.10">
    <property type="entry name" value="Glutaredoxin"/>
    <property type="match status" value="1"/>
</dbReference>
<keyword evidence="10" id="KW-1185">Reference proteome</keyword>
<evidence type="ECO:0000256" key="2">
    <source>
        <dbReference type="ARBA" id="ARBA00022729"/>
    </source>
</evidence>
<dbReference type="Pfam" id="PF13462">
    <property type="entry name" value="Thioredoxin_4"/>
    <property type="match status" value="1"/>
</dbReference>
<protein>
    <submittedName>
        <fullName evidence="9">Thioredoxin domain-containing protein</fullName>
    </submittedName>
</protein>
<evidence type="ECO:0000256" key="6">
    <source>
        <dbReference type="SAM" id="MobiDB-lite"/>
    </source>
</evidence>
<reference evidence="9 10" key="1">
    <citation type="submission" date="2021-02" db="EMBL/GenBank/DDBJ databases">
        <title>Complete Genome Sequence of Arcanobacterium phocisimile strain DSM 26142T from a harbour seal.</title>
        <authorList>
            <person name="Borowiak M."/>
            <person name="Alssahen M."/>
            <person name="Malorny B."/>
            <person name="Laemmler C."/>
            <person name="Siebert U."/>
            <person name="Ploetz M."/>
            <person name="Abdulmawjood A."/>
        </authorList>
    </citation>
    <scope>NUCLEOTIDE SEQUENCE [LARGE SCALE GENOMIC DNA]</scope>
    <source>
        <strain evidence="9 10">DSM 26142</strain>
    </source>
</reference>
<feature type="compositionally biased region" description="Polar residues" evidence="6">
    <location>
        <begin position="48"/>
        <end position="62"/>
    </location>
</feature>
<comment type="similarity">
    <text evidence="1">Belongs to the thioredoxin family. DsbA subfamily.</text>
</comment>
<sequence>MSQPTNATKRKRNTIAALIALLTVAVLIITLVISGAFISQPASKPAPAQNTTASGDAQNTPKNADGSESAPATNELDPQLKQAVEAEHRNDPHDPRALGSIDAPVIIEMYSDYRCGHCRDWSLTTLPQLQGLIDDGTVRIEYNSLPILGDASILAAQASHAAALQNKFWDYHTELFANPPETTPEALTALAGKLGMDTEKFAADLVSPETVAAINDERNRGLSLGISGTPAFLIGYSFVSGALPADKFLATIESERQRS</sequence>
<feature type="transmembrane region" description="Helical" evidence="7">
    <location>
        <begin position="15"/>
        <end position="38"/>
    </location>
</feature>
<dbReference type="InterPro" id="IPR012336">
    <property type="entry name" value="Thioredoxin-like_fold"/>
</dbReference>
<dbReference type="PROSITE" id="PS51352">
    <property type="entry name" value="THIOREDOXIN_2"/>
    <property type="match status" value="1"/>
</dbReference>
<keyword evidence="7" id="KW-0812">Transmembrane</keyword>
<keyword evidence="5" id="KW-0676">Redox-active center</keyword>
<dbReference type="EMBL" id="CP070228">
    <property type="protein sequence ID" value="QRV02159.1"/>
    <property type="molecule type" value="Genomic_DNA"/>
</dbReference>
<proteinExistence type="inferred from homology"/>
<organism evidence="9 10">
    <name type="scientific">Arcanobacterium phocisimile</name>
    <dbReference type="NCBI Taxonomy" id="1302235"/>
    <lineage>
        <taxon>Bacteria</taxon>
        <taxon>Bacillati</taxon>
        <taxon>Actinomycetota</taxon>
        <taxon>Actinomycetes</taxon>
        <taxon>Actinomycetales</taxon>
        <taxon>Actinomycetaceae</taxon>
        <taxon>Arcanobacterium</taxon>
    </lineage>
</organism>
<evidence type="ECO:0000259" key="8">
    <source>
        <dbReference type="PROSITE" id="PS51352"/>
    </source>
</evidence>
<dbReference type="InterPro" id="IPR036249">
    <property type="entry name" value="Thioredoxin-like_sf"/>
</dbReference>